<organism evidence="1 2">
    <name type="scientific">Carpinus fangiana</name>
    <dbReference type="NCBI Taxonomy" id="176857"/>
    <lineage>
        <taxon>Eukaryota</taxon>
        <taxon>Viridiplantae</taxon>
        <taxon>Streptophyta</taxon>
        <taxon>Embryophyta</taxon>
        <taxon>Tracheophyta</taxon>
        <taxon>Spermatophyta</taxon>
        <taxon>Magnoliopsida</taxon>
        <taxon>eudicotyledons</taxon>
        <taxon>Gunneridae</taxon>
        <taxon>Pentapetalae</taxon>
        <taxon>rosids</taxon>
        <taxon>fabids</taxon>
        <taxon>Fagales</taxon>
        <taxon>Betulaceae</taxon>
        <taxon>Carpinus</taxon>
    </lineage>
</organism>
<proteinExistence type="predicted"/>
<reference evidence="1 2" key="1">
    <citation type="submission" date="2019-06" db="EMBL/GenBank/DDBJ databases">
        <title>A chromosomal-level reference genome of Carpinus fangiana (Coryloideae, Betulaceae).</title>
        <authorList>
            <person name="Yang X."/>
            <person name="Wang Z."/>
            <person name="Zhang L."/>
            <person name="Hao G."/>
            <person name="Liu J."/>
            <person name="Yang Y."/>
        </authorList>
    </citation>
    <scope>NUCLEOTIDE SEQUENCE [LARGE SCALE GENOMIC DNA]</scope>
    <source>
        <strain evidence="1">Cfa_2016G</strain>
        <tissue evidence="1">Leaf</tissue>
    </source>
</reference>
<dbReference type="PANTHER" id="PTHR33883">
    <property type="entry name" value="WPP DOMAIN-ASSOCIATED PROTEIN"/>
    <property type="match status" value="1"/>
</dbReference>
<dbReference type="AlphaFoldDB" id="A0A5N6L557"/>
<keyword evidence="2" id="KW-1185">Reference proteome</keyword>
<evidence type="ECO:0008006" key="3">
    <source>
        <dbReference type="Google" id="ProtNLM"/>
    </source>
</evidence>
<dbReference type="OrthoDB" id="1868826at2759"/>
<protein>
    <recommendedName>
        <fullName evidence="3">WPP domain-associated protein</fullName>
    </recommendedName>
</protein>
<dbReference type="InterPro" id="IPR037490">
    <property type="entry name" value="WAP"/>
</dbReference>
<gene>
    <name evidence="1" type="ORF">FH972_026821</name>
</gene>
<dbReference type="Proteomes" id="UP000327013">
    <property type="component" value="Unassembled WGS sequence"/>
</dbReference>
<dbReference type="EMBL" id="VIBQ01000127">
    <property type="protein sequence ID" value="KAB8921462.1"/>
    <property type="molecule type" value="Genomic_DNA"/>
</dbReference>
<dbReference type="PANTHER" id="PTHR33883:SF7">
    <property type="entry name" value="OS04G0521600 PROTEIN"/>
    <property type="match status" value="1"/>
</dbReference>
<evidence type="ECO:0000313" key="1">
    <source>
        <dbReference type="EMBL" id="KAB8921462.1"/>
    </source>
</evidence>
<name>A0A5N6L557_9ROSI</name>
<comment type="caution">
    <text evidence="1">The sequence shown here is derived from an EMBL/GenBank/DDBJ whole genome shotgun (WGS) entry which is preliminary data.</text>
</comment>
<evidence type="ECO:0000313" key="2">
    <source>
        <dbReference type="Proteomes" id="UP000327013"/>
    </source>
</evidence>
<sequence length="718" mass="82944">MDELFGGMDGRCRVSITDSTMMWIVHQAMDKAHEKVKSKEGVVERLNEISKFYELAVMQLEGCLKFVQEETDSCILESNYEELLADLKEIRDRLHGRLRESELAISDKDRELTERVENEIKLRQALELKEREVVSLRADLEIERKKREGIDEFVEDTDIGEFCELKNSVDQQVWNIKQKLGPDSYELIDEERSKGIDNKRIEQMGLDIDMLKETLDLAFEKMQRAIFLSEMGPLEQQWRWSVEKDTISICIKGLMSSIQESFEEKVRKQDTIMIDKVSVSYAVNDQEEELKQEKEDANLQTMIIEETYVTLLKGLMKEFFIDLCDYDLECLIGEGIYKGFFRETIIQWNENNESSKIEAQIREEIYSMVFGESIKSIVDTASTSASSQSQEFKLPDDFLHDFPISKEFFQVAECLGREDACMLLLGEMVKQSKMDIDAHNMENLIREDIYQFVIVEAAKDFFILLRDAEPGIQDNIIGDNMLSDNKSYKGNQSKDETENLDDLVGLKSEEMEEQEIPEEQKIDEEQAFSSGSSKLEKALHQLVRSKAILGEFGSSLGITVGDLEKVHAHDGDPSFLLPKDNEEGQLDESDYVFSRLPVLLQVLVNFERVVHQKLGMNILRLEEVKYNIDPLVELVASLRTKEMIYRKAFVRRCHNLHKSELEVDLLGDQVDVLLGLLEKIYTTLHHHSPALQQYFEVSDILNLIEKELTGRGVHRPNE</sequence>
<accession>A0A5N6L557</accession>